<keyword evidence="1" id="KW-0812">Transmembrane</keyword>
<keyword evidence="3" id="KW-1185">Reference proteome</keyword>
<keyword evidence="1" id="KW-0472">Membrane</keyword>
<keyword evidence="1" id="KW-1133">Transmembrane helix</keyword>
<dbReference type="Proteomes" id="UP000313359">
    <property type="component" value="Unassembled WGS sequence"/>
</dbReference>
<evidence type="ECO:0000256" key="1">
    <source>
        <dbReference type="SAM" id="Phobius"/>
    </source>
</evidence>
<accession>A0A5C2RPS7</accession>
<name>A0A5C2RPS7_9APHY</name>
<feature type="transmembrane region" description="Helical" evidence="1">
    <location>
        <begin position="12"/>
        <end position="32"/>
    </location>
</feature>
<protein>
    <submittedName>
        <fullName evidence="2">Uncharacterized protein</fullName>
    </submittedName>
</protein>
<organism evidence="2 3">
    <name type="scientific">Lentinus tigrinus ALCF2SS1-6</name>
    <dbReference type="NCBI Taxonomy" id="1328759"/>
    <lineage>
        <taxon>Eukaryota</taxon>
        <taxon>Fungi</taxon>
        <taxon>Dikarya</taxon>
        <taxon>Basidiomycota</taxon>
        <taxon>Agaricomycotina</taxon>
        <taxon>Agaricomycetes</taxon>
        <taxon>Polyporales</taxon>
        <taxon>Polyporaceae</taxon>
        <taxon>Lentinus</taxon>
    </lineage>
</organism>
<reference evidence="2" key="1">
    <citation type="journal article" date="2018" name="Genome Biol. Evol.">
        <title>Genomics and development of Lentinus tigrinus, a white-rot wood-decaying mushroom with dimorphic fruiting bodies.</title>
        <authorList>
            <person name="Wu B."/>
            <person name="Xu Z."/>
            <person name="Knudson A."/>
            <person name="Carlson A."/>
            <person name="Chen N."/>
            <person name="Kovaka S."/>
            <person name="LaButti K."/>
            <person name="Lipzen A."/>
            <person name="Pennachio C."/>
            <person name="Riley R."/>
            <person name="Schakwitz W."/>
            <person name="Umezawa K."/>
            <person name="Ohm R.A."/>
            <person name="Grigoriev I.V."/>
            <person name="Nagy L.G."/>
            <person name="Gibbons J."/>
            <person name="Hibbett D."/>
        </authorList>
    </citation>
    <scope>NUCLEOTIDE SEQUENCE [LARGE SCALE GENOMIC DNA]</scope>
    <source>
        <strain evidence="2">ALCF2SS1-6</strain>
    </source>
</reference>
<dbReference type="OrthoDB" id="2757744at2759"/>
<gene>
    <name evidence="2" type="ORF">L227DRAFT_658098</name>
</gene>
<evidence type="ECO:0000313" key="3">
    <source>
        <dbReference type="Proteomes" id="UP000313359"/>
    </source>
</evidence>
<sequence length="456" mass="52637">MPALTREDGVLIILALLWAFLLGMLLSTTWIMMKIERILQHKVFYRQGLYSRFCSKFARWTLSVRSLPDYIKLQEVASTIDKDPTLTDHALHRCARDYLQILERPEFAEFNHPPWIAYIPSLKAQPERARAVTPGRFFDAMMKTADEFDLGSGRRYVCAEVCACVRLAQSVAPYSLRRVAQELSALIFRVWWGALCYPFLDIDPGSDFLAPIKDSWLYRDRIQSVLRRDNYTCFMTDTVDKRASCLRRVVSEKTGRLDITPIFTCWITDPTTRGFAPFRPEYCHPTSSTAIQYRTLQFFRTFGQFDHSTEVDQTCVPQNCLLLEHKAHLAFRLFKWTLVATQIPNTYKIRTYVSSDSCFGVGHAAGEYVTFTEAPGDSGMLPNPDLLRAHAIFANILHLSGLGFMLDPEWWAPELVVREIQAPIVLPLRGVRKRRDSLRKRADHREFVPKSLEKYE</sequence>
<dbReference type="EMBL" id="ML122318">
    <property type="protein sequence ID" value="RPD53628.1"/>
    <property type="molecule type" value="Genomic_DNA"/>
</dbReference>
<dbReference type="STRING" id="1328759.A0A5C2RPS7"/>
<dbReference type="AlphaFoldDB" id="A0A5C2RPS7"/>
<evidence type="ECO:0000313" key="2">
    <source>
        <dbReference type="EMBL" id="RPD53628.1"/>
    </source>
</evidence>
<proteinExistence type="predicted"/>